<evidence type="ECO:0000313" key="3">
    <source>
        <dbReference type="EMBL" id="CAL8068368.1"/>
    </source>
</evidence>
<organism evidence="3 4">
    <name type="scientific">Orchesella dallaii</name>
    <dbReference type="NCBI Taxonomy" id="48710"/>
    <lineage>
        <taxon>Eukaryota</taxon>
        <taxon>Metazoa</taxon>
        <taxon>Ecdysozoa</taxon>
        <taxon>Arthropoda</taxon>
        <taxon>Hexapoda</taxon>
        <taxon>Collembola</taxon>
        <taxon>Entomobryomorpha</taxon>
        <taxon>Entomobryoidea</taxon>
        <taxon>Orchesellidae</taxon>
        <taxon>Orchesellinae</taxon>
        <taxon>Orchesella</taxon>
    </lineage>
</organism>
<dbReference type="EMBL" id="CAXLJM020000001">
    <property type="protein sequence ID" value="CAL8068368.1"/>
    <property type="molecule type" value="Genomic_DNA"/>
</dbReference>
<feature type="domain" description="Arrestin C-terminal-like" evidence="2">
    <location>
        <begin position="224"/>
        <end position="354"/>
    </location>
</feature>
<dbReference type="Gene3D" id="2.60.40.640">
    <property type="match status" value="2"/>
</dbReference>
<evidence type="ECO:0000256" key="1">
    <source>
        <dbReference type="ARBA" id="ARBA00005298"/>
    </source>
</evidence>
<comment type="similarity">
    <text evidence="1">Belongs to the arrestin family.</text>
</comment>
<dbReference type="InterPro" id="IPR014752">
    <property type="entry name" value="Arrestin-like_C"/>
</dbReference>
<dbReference type="Pfam" id="PF00339">
    <property type="entry name" value="Arrestin_N"/>
    <property type="match status" value="2"/>
</dbReference>
<dbReference type="Pfam" id="PF02752">
    <property type="entry name" value="Arrestin_C"/>
    <property type="match status" value="1"/>
</dbReference>
<evidence type="ECO:0000259" key="2">
    <source>
        <dbReference type="SMART" id="SM01017"/>
    </source>
</evidence>
<dbReference type="SUPFAM" id="SSF81296">
    <property type="entry name" value="E set domains"/>
    <property type="match status" value="2"/>
</dbReference>
<name>A0ABP1PJU0_9HEXA</name>
<evidence type="ECO:0000313" key="4">
    <source>
        <dbReference type="Proteomes" id="UP001642540"/>
    </source>
</evidence>
<dbReference type="InterPro" id="IPR011022">
    <property type="entry name" value="Arrestin_C-like"/>
</dbReference>
<dbReference type="PANTHER" id="PTHR11188:SF176">
    <property type="entry name" value="ARRESTIN DOMAIN-CONTAINING PROTEIN 1"/>
    <property type="match status" value="1"/>
</dbReference>
<protein>
    <recommendedName>
        <fullName evidence="2">Arrestin C-terminal-like domain-containing protein</fullName>
    </recommendedName>
</protein>
<proteinExistence type="inferred from homology"/>
<gene>
    <name evidence="3" type="ORF">ODALV1_LOCUS237</name>
</gene>
<keyword evidence="4" id="KW-1185">Reference proteome</keyword>
<dbReference type="InterPro" id="IPR011021">
    <property type="entry name" value="Arrestin-like_N"/>
</dbReference>
<reference evidence="3 4" key="1">
    <citation type="submission" date="2024-08" db="EMBL/GenBank/DDBJ databases">
        <authorList>
            <person name="Cucini C."/>
            <person name="Frati F."/>
        </authorList>
    </citation>
    <scope>NUCLEOTIDE SEQUENCE [LARGE SCALE GENOMIC DNA]</scope>
</reference>
<dbReference type="PANTHER" id="PTHR11188">
    <property type="entry name" value="ARRESTIN DOMAIN CONTAINING PROTEIN"/>
    <property type="match status" value="1"/>
</dbReference>
<dbReference type="Proteomes" id="UP001642540">
    <property type="component" value="Unassembled WGS sequence"/>
</dbReference>
<dbReference type="SMART" id="SM01017">
    <property type="entry name" value="Arrestin_C"/>
    <property type="match status" value="1"/>
</dbReference>
<comment type="caution">
    <text evidence="3">The sequence shown here is derived from an EMBL/GenBank/DDBJ whole genome shotgun (WGS) entry which is preliminary data.</text>
</comment>
<accession>A0ABP1PJU0</accession>
<sequence length="357" mass="40960">MGVKIDISLENPSSTFRNSEVLTGTVFLSTSDQLVLKELKLTFRGECEVFWRDYQPHQHNRNRHENQAPYHPNQYPYRHQTEAESRRRHPNQIQPVQIFQYRNEETYLDSSISLPLPESLIKSDENLPDEFGIEFKAEVPFSFQLPSKLPSSCELKQGSVKYFVEASLTSQNSFLKLPYESDKSYKKPFYVIGDIDFSLVNEGLNPVEQEESKVFNSFSCGCKKGGNIILKLQLAKSGFVAGEEMNFHVSYENESSVPINKITTTFFQTISYVTKTKEKEEICNLWEDSEHKHVLPGNTEEWKKCLQIPSEILPTDIGGCKIIRIRYYLQVTGYASKGREISIKVPITIGTTIAQED</sequence>
<dbReference type="InterPro" id="IPR014756">
    <property type="entry name" value="Ig_E-set"/>
</dbReference>
<dbReference type="InterPro" id="IPR050357">
    <property type="entry name" value="Arrestin_domain-protein"/>
</dbReference>